<dbReference type="PANTHER" id="PTHR35828:SF50">
    <property type="entry name" value="F-BOX DOMAIN-CONTAINING PROTEIN"/>
    <property type="match status" value="1"/>
</dbReference>
<accession>A0AAD8VG65</accession>
<feature type="domain" description="F-box" evidence="1">
    <location>
        <begin position="22"/>
        <end position="62"/>
    </location>
</feature>
<dbReference type="SUPFAM" id="SSF81383">
    <property type="entry name" value="F-box domain"/>
    <property type="match status" value="1"/>
</dbReference>
<dbReference type="EMBL" id="JAUUTY010000007">
    <property type="protein sequence ID" value="KAK1605209.1"/>
    <property type="molecule type" value="Genomic_DNA"/>
</dbReference>
<dbReference type="InterPro" id="IPR001810">
    <property type="entry name" value="F-box_dom"/>
</dbReference>
<dbReference type="AlphaFoldDB" id="A0AAD8VG65"/>
<evidence type="ECO:0000313" key="2">
    <source>
        <dbReference type="EMBL" id="KAK1605209.1"/>
    </source>
</evidence>
<evidence type="ECO:0000259" key="1">
    <source>
        <dbReference type="SMART" id="SM00256"/>
    </source>
</evidence>
<dbReference type="Pfam" id="PF12937">
    <property type="entry name" value="F-box-like"/>
    <property type="match status" value="1"/>
</dbReference>
<dbReference type="InterPro" id="IPR036047">
    <property type="entry name" value="F-box-like_dom_sf"/>
</dbReference>
<keyword evidence="3" id="KW-1185">Reference proteome</keyword>
<evidence type="ECO:0000313" key="3">
    <source>
        <dbReference type="Proteomes" id="UP001231189"/>
    </source>
</evidence>
<organism evidence="2 3">
    <name type="scientific">Lolium multiflorum</name>
    <name type="common">Italian ryegrass</name>
    <name type="synonym">Lolium perenne subsp. multiflorum</name>
    <dbReference type="NCBI Taxonomy" id="4521"/>
    <lineage>
        <taxon>Eukaryota</taxon>
        <taxon>Viridiplantae</taxon>
        <taxon>Streptophyta</taxon>
        <taxon>Embryophyta</taxon>
        <taxon>Tracheophyta</taxon>
        <taxon>Spermatophyta</taxon>
        <taxon>Magnoliopsida</taxon>
        <taxon>Liliopsida</taxon>
        <taxon>Poales</taxon>
        <taxon>Poaceae</taxon>
        <taxon>BOP clade</taxon>
        <taxon>Pooideae</taxon>
        <taxon>Poodae</taxon>
        <taxon>Poeae</taxon>
        <taxon>Poeae Chloroplast Group 2 (Poeae type)</taxon>
        <taxon>Loliodinae</taxon>
        <taxon>Loliinae</taxon>
        <taxon>Lolium</taxon>
    </lineage>
</organism>
<reference evidence="2" key="1">
    <citation type="submission" date="2023-07" db="EMBL/GenBank/DDBJ databases">
        <title>A chromosome-level genome assembly of Lolium multiflorum.</title>
        <authorList>
            <person name="Chen Y."/>
            <person name="Copetti D."/>
            <person name="Kolliker R."/>
            <person name="Studer B."/>
        </authorList>
    </citation>
    <scope>NUCLEOTIDE SEQUENCE</scope>
    <source>
        <strain evidence="2">02402/16</strain>
        <tissue evidence="2">Leaf</tissue>
    </source>
</reference>
<proteinExistence type="predicted"/>
<protein>
    <recommendedName>
        <fullName evidence="1">F-box domain-containing protein</fullName>
    </recommendedName>
</protein>
<dbReference type="PANTHER" id="PTHR35828">
    <property type="entry name" value="OS08G0203800 PROTEIN-RELATED"/>
    <property type="match status" value="1"/>
</dbReference>
<comment type="caution">
    <text evidence="2">The sequence shown here is derived from an EMBL/GenBank/DDBJ whole genome shotgun (WGS) entry which is preliminary data.</text>
</comment>
<dbReference type="SMART" id="SM00256">
    <property type="entry name" value="FBOX"/>
    <property type="match status" value="1"/>
</dbReference>
<gene>
    <name evidence="2" type="ORF">QYE76_028882</name>
</gene>
<dbReference type="Proteomes" id="UP001231189">
    <property type="component" value="Unassembled WGS sequence"/>
</dbReference>
<name>A0AAD8VG65_LOLMU</name>
<sequence>MSVRKHRQQNRPETRPAIQYTLPADLLLEIIARSDTRTLVRSAATCKLFRRYILRPSFIHRVTQKGGIASPYILAYLNTHDNNRWCTRPPSLSCPLSLVHPSTAVVVSPFTSRFADDLLREHYPVASRGGLVLLRRRHVKRKLSNLCVYDPITDHRTFLSDPPNIGSNPTECFKRCVLLTAADGIDCSFLLLVPNLVTKSNNMNTRTLEFHMATSSCATWAPAIKSSKSTSFNLVHWCAMYQDTVVLHGGIIHSLVHYQGSIITYNICTTEQGKIKLPVHISNFKGRLYLGSYHSHERRKLLRLFGVDGFRIYMWNQLPCGEWVPEAVMIDAEEKLRSLEPDIINGRLVLSNFQCSNEWISPVFLLIYQTVSSARCRRVVLTVLDLETKEIHVQAYSIPPPVLLEVDLPSRLRSMKRFSIGRSKQPR</sequence>